<dbReference type="AlphaFoldDB" id="A0A165EDH7"/>
<dbReference type="OrthoDB" id="2576334at2759"/>
<reference evidence="1 2" key="1">
    <citation type="journal article" date="2016" name="Mol. Biol. Evol.">
        <title>Comparative Genomics of Early-Diverging Mushroom-Forming Fungi Provides Insights into the Origins of Lignocellulose Decay Capabilities.</title>
        <authorList>
            <person name="Nagy L.G."/>
            <person name="Riley R."/>
            <person name="Tritt A."/>
            <person name="Adam C."/>
            <person name="Daum C."/>
            <person name="Floudas D."/>
            <person name="Sun H."/>
            <person name="Yadav J.S."/>
            <person name="Pangilinan J."/>
            <person name="Larsson K.H."/>
            <person name="Matsuura K."/>
            <person name="Barry K."/>
            <person name="Labutti K."/>
            <person name="Kuo R."/>
            <person name="Ohm R.A."/>
            <person name="Bhattacharya S.S."/>
            <person name="Shirouzu T."/>
            <person name="Yoshinaga Y."/>
            <person name="Martin F.M."/>
            <person name="Grigoriev I.V."/>
            <person name="Hibbett D.S."/>
        </authorList>
    </citation>
    <scope>NUCLEOTIDE SEQUENCE [LARGE SCALE GENOMIC DNA]</scope>
    <source>
        <strain evidence="1 2">HHB12733</strain>
    </source>
</reference>
<dbReference type="InParanoid" id="A0A165EDH7"/>
<evidence type="ECO:0000313" key="1">
    <source>
        <dbReference type="EMBL" id="KZT54624.1"/>
    </source>
</evidence>
<protein>
    <submittedName>
        <fullName evidence="1">Uncharacterized protein</fullName>
    </submittedName>
</protein>
<accession>A0A165EDH7</accession>
<dbReference type="EMBL" id="KV424010">
    <property type="protein sequence ID" value="KZT54624.1"/>
    <property type="molecule type" value="Genomic_DNA"/>
</dbReference>
<dbReference type="Proteomes" id="UP000076842">
    <property type="component" value="Unassembled WGS sequence"/>
</dbReference>
<gene>
    <name evidence="1" type="ORF">CALCODRAFT_378987</name>
</gene>
<organism evidence="1 2">
    <name type="scientific">Calocera cornea HHB12733</name>
    <dbReference type="NCBI Taxonomy" id="1353952"/>
    <lineage>
        <taxon>Eukaryota</taxon>
        <taxon>Fungi</taxon>
        <taxon>Dikarya</taxon>
        <taxon>Basidiomycota</taxon>
        <taxon>Agaricomycotina</taxon>
        <taxon>Dacrymycetes</taxon>
        <taxon>Dacrymycetales</taxon>
        <taxon>Dacrymycetaceae</taxon>
        <taxon>Calocera</taxon>
    </lineage>
</organism>
<keyword evidence="2" id="KW-1185">Reference proteome</keyword>
<name>A0A165EDH7_9BASI</name>
<evidence type="ECO:0000313" key="2">
    <source>
        <dbReference type="Proteomes" id="UP000076842"/>
    </source>
</evidence>
<sequence length="348" mass="38020">MTSVQAYNITIGEQSAVYEYNPHRDIDLATGWNDSYTGSAIYVYGGLGTGTPYRATQYSGANAILTFQGTAVYMCFTPGSNVEWSFSLNPTAAYRQLDGSADPTCSQWGGTTLVVADSLTYNSYTATLTVNSIPPGGQFAFFGSVVSVSIGPVGTKANPPLTIDDHASTWTYTPVNEWDQETDTGAVDGEYSQTCYYNGQNIASASYTATNTSALYVVGMLRADIAFYTVQLNGEPPLKYNAFNFWTTNQQVLFFAGGLDPTQEYTVQLQNYDTDYTTPPIPANCLRIDAIYLINGSPPPGYVSPPCPLACLMLITCDLQYFLHFVAASLFQYFRAHFSKQRLLTPND</sequence>
<proteinExistence type="predicted"/>
<dbReference type="STRING" id="1353952.A0A165EDH7"/>